<comment type="caution">
    <text evidence="1">The sequence shown here is derived from an EMBL/GenBank/DDBJ whole genome shotgun (WGS) entry which is preliminary data.</text>
</comment>
<dbReference type="Proteomes" id="UP000187465">
    <property type="component" value="Unassembled WGS sequence"/>
</dbReference>
<gene>
    <name evidence="1" type="ORF">BJP51_08145</name>
</gene>
<accession>A0A1R0WSX4</accession>
<evidence type="ECO:0000313" key="2">
    <source>
        <dbReference type="Proteomes" id="UP000187465"/>
    </source>
</evidence>
<evidence type="ECO:0000313" key="1">
    <source>
        <dbReference type="EMBL" id="OMD20698.1"/>
    </source>
</evidence>
<reference evidence="1 2" key="1">
    <citation type="submission" date="2016-10" db="EMBL/GenBank/DDBJ databases">
        <title>Paenibacillus species isolates.</title>
        <authorList>
            <person name="Beno S.M."/>
        </authorList>
    </citation>
    <scope>NUCLEOTIDE SEQUENCE [LARGE SCALE GENOMIC DNA]</scope>
    <source>
        <strain evidence="1 2">FSL H7-0604</strain>
    </source>
</reference>
<name>A0A1R0WSX4_9BACL</name>
<proteinExistence type="predicted"/>
<sequence length="101" mass="11022">MVASSSGLPSVSDRKKFANVQPLAIGDSIPSQTAHSMEIAFGVVASQYPNDTFQTATTNRGKEFAVYLVVGKSKAHVATFIEWKTRQYVVLKMPERSTTVL</sequence>
<protein>
    <submittedName>
        <fullName evidence="1">Uncharacterized protein</fullName>
    </submittedName>
</protein>
<dbReference type="EMBL" id="MKQP01000089">
    <property type="protein sequence ID" value="OMD20698.1"/>
    <property type="molecule type" value="Genomic_DNA"/>
</dbReference>
<organism evidence="1 2">
    <name type="scientific">Paenibacillus odorifer</name>
    <dbReference type="NCBI Taxonomy" id="189426"/>
    <lineage>
        <taxon>Bacteria</taxon>
        <taxon>Bacillati</taxon>
        <taxon>Bacillota</taxon>
        <taxon>Bacilli</taxon>
        <taxon>Bacillales</taxon>
        <taxon>Paenibacillaceae</taxon>
        <taxon>Paenibacillus</taxon>
    </lineage>
</organism>
<dbReference type="AlphaFoldDB" id="A0A1R0WSX4"/>